<keyword evidence="2" id="KW-1133">Transmembrane helix</keyword>
<dbReference type="Proteomes" id="UP000178873">
    <property type="component" value="Unassembled WGS sequence"/>
</dbReference>
<evidence type="ECO:0000313" key="4">
    <source>
        <dbReference type="Proteomes" id="UP000178873"/>
    </source>
</evidence>
<accession>A0A1G2M4I1</accession>
<name>A0A1G2M4I1_9BACT</name>
<feature type="compositionally biased region" description="Polar residues" evidence="1">
    <location>
        <begin position="84"/>
        <end position="95"/>
    </location>
</feature>
<evidence type="ECO:0000256" key="1">
    <source>
        <dbReference type="SAM" id="MobiDB-lite"/>
    </source>
</evidence>
<sequence>MSEFFFIVAIAGMLIAVLGMAYDRNGVVLIGTILFLVAIIVALWITASQRSTAPRRGVSFSTKLEPPLEFARDSHPPTGEFGLGTTSSILSADQT</sequence>
<dbReference type="EMBL" id="MHRF01000003">
    <property type="protein sequence ID" value="OHA18674.1"/>
    <property type="molecule type" value="Genomic_DNA"/>
</dbReference>
<dbReference type="AlphaFoldDB" id="A0A1G2M4I1"/>
<feature type="transmembrane region" description="Helical" evidence="2">
    <location>
        <begin position="28"/>
        <end position="47"/>
    </location>
</feature>
<comment type="caution">
    <text evidence="3">The sequence shown here is derived from an EMBL/GenBank/DDBJ whole genome shotgun (WGS) entry which is preliminary data.</text>
</comment>
<protein>
    <submittedName>
        <fullName evidence="3">Uncharacterized protein</fullName>
    </submittedName>
</protein>
<evidence type="ECO:0000313" key="3">
    <source>
        <dbReference type="EMBL" id="OHA18674.1"/>
    </source>
</evidence>
<gene>
    <name evidence="3" type="ORF">A2664_00400</name>
</gene>
<keyword evidence="2" id="KW-0812">Transmembrane</keyword>
<proteinExistence type="predicted"/>
<feature type="transmembrane region" description="Helical" evidence="2">
    <location>
        <begin position="5"/>
        <end position="22"/>
    </location>
</feature>
<keyword evidence="2" id="KW-0472">Membrane</keyword>
<evidence type="ECO:0000256" key="2">
    <source>
        <dbReference type="SAM" id="Phobius"/>
    </source>
</evidence>
<organism evidence="3 4">
    <name type="scientific">Candidatus Taylorbacteria bacterium RIFCSPHIGHO2_01_FULL_46_22b</name>
    <dbReference type="NCBI Taxonomy" id="1802301"/>
    <lineage>
        <taxon>Bacteria</taxon>
        <taxon>Candidatus Tayloriibacteriota</taxon>
    </lineage>
</organism>
<reference evidence="3 4" key="1">
    <citation type="journal article" date="2016" name="Nat. Commun.">
        <title>Thousands of microbial genomes shed light on interconnected biogeochemical processes in an aquifer system.</title>
        <authorList>
            <person name="Anantharaman K."/>
            <person name="Brown C.T."/>
            <person name="Hug L.A."/>
            <person name="Sharon I."/>
            <person name="Castelle C.J."/>
            <person name="Probst A.J."/>
            <person name="Thomas B.C."/>
            <person name="Singh A."/>
            <person name="Wilkins M.J."/>
            <person name="Karaoz U."/>
            <person name="Brodie E.L."/>
            <person name="Williams K.H."/>
            <person name="Hubbard S.S."/>
            <person name="Banfield J.F."/>
        </authorList>
    </citation>
    <scope>NUCLEOTIDE SEQUENCE [LARGE SCALE GENOMIC DNA]</scope>
</reference>
<feature type="region of interest" description="Disordered" evidence="1">
    <location>
        <begin position="68"/>
        <end position="95"/>
    </location>
</feature>
<dbReference type="STRING" id="1802301.A2664_00400"/>